<evidence type="ECO:0000313" key="1">
    <source>
        <dbReference type="EMBL" id="JAD14830.1"/>
    </source>
</evidence>
<reference evidence="1" key="2">
    <citation type="journal article" date="2015" name="Data Brief">
        <title>Shoot transcriptome of the giant reed, Arundo donax.</title>
        <authorList>
            <person name="Barrero R.A."/>
            <person name="Guerrero F.D."/>
            <person name="Moolhuijzen P."/>
            <person name="Goolsby J.A."/>
            <person name="Tidwell J."/>
            <person name="Bellgard S.E."/>
            <person name="Bellgard M.I."/>
        </authorList>
    </citation>
    <scope>NUCLEOTIDE SEQUENCE</scope>
    <source>
        <tissue evidence="1">Shoot tissue taken approximately 20 cm above the soil surface</tissue>
    </source>
</reference>
<organism evidence="1">
    <name type="scientific">Arundo donax</name>
    <name type="common">Giant reed</name>
    <name type="synonym">Donax arundinaceus</name>
    <dbReference type="NCBI Taxonomy" id="35708"/>
    <lineage>
        <taxon>Eukaryota</taxon>
        <taxon>Viridiplantae</taxon>
        <taxon>Streptophyta</taxon>
        <taxon>Embryophyta</taxon>
        <taxon>Tracheophyta</taxon>
        <taxon>Spermatophyta</taxon>
        <taxon>Magnoliopsida</taxon>
        <taxon>Liliopsida</taxon>
        <taxon>Poales</taxon>
        <taxon>Poaceae</taxon>
        <taxon>PACMAD clade</taxon>
        <taxon>Arundinoideae</taxon>
        <taxon>Arundineae</taxon>
        <taxon>Arundo</taxon>
    </lineage>
</organism>
<reference evidence="1" key="1">
    <citation type="submission" date="2014-09" db="EMBL/GenBank/DDBJ databases">
        <authorList>
            <person name="Magalhaes I.L.F."/>
            <person name="Oliveira U."/>
            <person name="Santos F.R."/>
            <person name="Vidigal T.H.D.A."/>
            <person name="Brescovit A.D."/>
            <person name="Santos A.J."/>
        </authorList>
    </citation>
    <scope>NUCLEOTIDE SEQUENCE</scope>
    <source>
        <tissue evidence="1">Shoot tissue taken approximately 20 cm above the soil surface</tissue>
    </source>
</reference>
<sequence>MLQHIARTPEKTENRTSGIQPSIRIDKLQVFLKYTGINAYAVTLMLCEQHELAKSPGRMLVSAPLCQGKGRQISISLQQQRQSTD</sequence>
<accession>A0A0A8XQF3</accession>
<protein>
    <submittedName>
        <fullName evidence="1">GBF1</fullName>
    </submittedName>
</protein>
<proteinExistence type="predicted"/>
<dbReference type="AlphaFoldDB" id="A0A0A8XQF3"/>
<name>A0A0A8XQF3_ARUDO</name>
<dbReference type="EMBL" id="GBRH01283065">
    <property type="protein sequence ID" value="JAD14830.1"/>
    <property type="molecule type" value="Transcribed_RNA"/>
</dbReference>